<dbReference type="Pfam" id="PF21199">
    <property type="entry name" value="LAMININ_IV_B"/>
    <property type="match status" value="1"/>
</dbReference>
<keyword evidence="10" id="KW-0325">Glycoprotein</keyword>
<reference evidence="17" key="1">
    <citation type="submission" date="2025-08" db="UniProtKB">
        <authorList>
            <consortium name="Ensembl"/>
        </authorList>
    </citation>
    <scope>IDENTIFICATION</scope>
</reference>
<protein>
    <submittedName>
        <fullName evidence="17">Laminin subunit beta 4</fullName>
    </submittedName>
</protein>
<feature type="domain" description="Laminin EGF-like" evidence="14">
    <location>
        <begin position="770"/>
        <end position="817"/>
    </location>
</feature>
<dbReference type="Pfam" id="PF00053">
    <property type="entry name" value="EGF_laminin"/>
    <property type="match status" value="11"/>
</dbReference>
<evidence type="ECO:0000256" key="1">
    <source>
        <dbReference type="ARBA" id="ARBA00004302"/>
    </source>
</evidence>
<feature type="disulfide bond" evidence="12">
    <location>
        <begin position="1102"/>
        <end position="1111"/>
    </location>
</feature>
<feature type="domain" description="Laminin N-terminal" evidence="16">
    <location>
        <begin position="25"/>
        <end position="265"/>
    </location>
</feature>
<sequence>PSYWIEYFCCVQGWLIYSKAQDDCNRGACHPTTGDLLVGRNTQLTASSTCGLSRAQKYCILSYLEGEQKCFICDSRFPYDPYAQPNSHTIENVIVSFEPDREKKWWQSENGLDHVSITLDLEALFRFSHLILTFKTFRPAAMLVERSTDYGHTWKVFKYFAKDCATSFPNITSGQAQGVGDIVCDSKYSDIEPSTGGEVVLKVLDPSFEIENPYSPYIRDLVTLTNLRINFTKLHTLGDTLLGRRQNDSLDKYYYALYEMVVRGSCFCNGHASECRPMQKVRGDVFSPPGMVHGQCVCQHNTDGPNCERCKDFFQDAPWRPAADLQDNACRSCSCYSHSSRCHFNMTMYLASGGLSGGVCEDCQHNTEGQHCDRCRPLFYRDPLKTISDPYACIPCECDPDGTISGGICVSHSDPALGSVAGQCLCKENVEGAKCDQCKPNHYGLSATDPLGCQPCDCNSLGSLPLLTCDVDTGQCLCLSYVTGAHCEECTVGYWGLGNHLHGCSPCDCDIGGAYSNMCSPKNGQCECRPHVTGRSCSEPAPGYFFAPLNFYLYEAEEATPLQGLAPLGSETFGQSPAVHIVLGEPVPGNPVTWTGPGFARVLPGAGLRFAVNNIPFPVDFTIAIRYETQSAADWTVQIVVNPSRGSEHCVPKTSQSKPQSFALPAATRIMLLPTPICLEPDVQYSIDVYFSQPLKRESYTHSHVLVDSLGLIPQINSLENFCSKQDLDEYQLHNCVEIASAMGPQVLPGACERLIISMSAKLHDGAVACKCHPQGSVGSSCSRLGGQCQCKSLVVGRCCDRCSPGSYGLGHHGCHPCHCHPQGSKDTVCDLVTGQCPCHGEVSGRRCDRCLAGYFGFPSCRSCPCNGFAELCDPETGSCFNCGGFTTGRNCERCIDGYYGNPSSGQPCRPCLCPDDPSSNQYFAHSCYQNLWSSDVICNCLQGYTGTQCGECSTGFYGNPRISGAPCQPCPCNNNIDVTDPESCSRVTGECLRCLHNTQGANCQLCKPGHYGSALNQTCRRCSCHASGVSPAECPPGGGACLCDPVTGACPCLPNVTGLACDRCADGYWNLVPGRGCQSCDCDPRTSQSSHCDQLTGQCPCKLGYGGKRCSECQENYYGDPPGRCIPCDCNRAGTQKPICDPDTGMCRCREGVSGQRCDRCARGHSQEFPTCLQCHLCFDQWDHTISSLSKAVQGLMRLAANMEDKRETLPVCKADFKGLRENVSEIERILKHPVFPSGKFLKVKDYHDSVRKQIMQLNEQLKAVYEFQDLKHTVERAKNEADLLLEDLQKEIDLQFSVLNASIADSSENIKKYYHISSSAEKKINETSSTINTSANTRNDFLTILNTLTSKGNLSLEKLKQIKIPDIQILNEKVCGDPGNVPCVVPLPCGGAVCMGQEGHRKCGGAGCHGSLTLSTNALQKAQEAKSVIRNLDKQVRGLKNQIKNISKLAEVSKNNALQLREKLGNTRNQSDSEEEKLNLFIKKVKNFLLEENVPPEDIEKVANGVLDIHLPIPSQNLTDEVNKIQKLMQLCKDYRSDENRLSEEADGAQKLLVKAKAAEKAANVLLNLDKTLNQLQQAQITHGRANSTITQLTANITKIKKNVLQAENQTREMKNELESAKQRSGLEDGLALLQTKLQRHEDHAVNVKVQAESAQHQAGSLEKEFVELKKQYAMLQHKTSTTGLTKETLGKVKQLKDAAEKLAGDTEDKIRRITDLERKIQDLNLSRQAKADQLRILEDQVVAIKNEIVEQEKKYATCYS</sequence>
<keyword evidence="4" id="KW-0732">Signal</keyword>
<feature type="disulfide bond" evidence="12">
    <location>
        <begin position="363"/>
        <end position="372"/>
    </location>
</feature>
<dbReference type="InterPro" id="IPR002049">
    <property type="entry name" value="LE_dom"/>
</dbReference>
<feature type="domain" description="Laminin EGF-like" evidence="14">
    <location>
        <begin position="1023"/>
        <end position="1080"/>
    </location>
</feature>
<comment type="caution">
    <text evidence="12">Lacks conserved residue(s) required for the propagation of feature annotation.</text>
</comment>
<dbReference type="GO" id="GO:0009888">
    <property type="term" value="P:tissue development"/>
    <property type="evidence" value="ECO:0007669"/>
    <property type="project" value="TreeGrafter"/>
</dbReference>
<dbReference type="Pfam" id="PF24999">
    <property type="entry name" value="LAMB4"/>
    <property type="match status" value="1"/>
</dbReference>
<feature type="disulfide bond" evidence="12">
    <location>
        <begin position="839"/>
        <end position="848"/>
    </location>
</feature>
<dbReference type="InterPro" id="IPR000742">
    <property type="entry name" value="EGF"/>
</dbReference>
<evidence type="ECO:0000259" key="15">
    <source>
        <dbReference type="PROSITE" id="PS51116"/>
    </source>
</evidence>
<dbReference type="Proteomes" id="UP000233060">
    <property type="component" value="Unassembled WGS sequence"/>
</dbReference>
<gene>
    <name evidence="17" type="primary">LAMB4</name>
</gene>
<dbReference type="SMART" id="SM00136">
    <property type="entry name" value="LamNT"/>
    <property type="match status" value="1"/>
</dbReference>
<dbReference type="PROSITE" id="PS50027">
    <property type="entry name" value="EGF_LAM_2"/>
    <property type="match status" value="11"/>
</dbReference>
<dbReference type="CDD" id="cd00055">
    <property type="entry name" value="EGF_Lam"/>
    <property type="match status" value="12"/>
</dbReference>
<dbReference type="FunFam" id="2.10.25.10:FF:000130">
    <property type="entry name" value="Laminin subunit beta 1"/>
    <property type="match status" value="1"/>
</dbReference>
<dbReference type="FunFam" id="2.10.25.10:FF:000065">
    <property type="entry name" value="Laminin subunit beta 1"/>
    <property type="match status" value="1"/>
</dbReference>
<feature type="disulfide bond" evidence="12">
    <location>
        <begin position="895"/>
        <end position="909"/>
    </location>
</feature>
<dbReference type="PRINTS" id="PR00011">
    <property type="entry name" value="EGFLAMININ"/>
</dbReference>
<evidence type="ECO:0000256" key="12">
    <source>
        <dbReference type="PROSITE-ProRule" id="PRU00460"/>
    </source>
</evidence>
<feature type="domain" description="Laminin EGF-like" evidence="14">
    <location>
        <begin position="1129"/>
        <end position="1175"/>
    </location>
</feature>
<dbReference type="PANTHER" id="PTHR10574">
    <property type="entry name" value="NETRIN/LAMININ-RELATED"/>
    <property type="match status" value="1"/>
</dbReference>
<reference evidence="17" key="2">
    <citation type="submission" date="2025-09" db="UniProtKB">
        <authorList>
            <consortium name="Ensembl"/>
        </authorList>
    </citation>
    <scope>IDENTIFICATION</scope>
</reference>
<proteinExistence type="predicted"/>
<dbReference type="OMA" id="RRCSCHP"/>
<dbReference type="PROSITE" id="PS51117">
    <property type="entry name" value="LAMININ_NTER"/>
    <property type="match status" value="1"/>
</dbReference>
<dbReference type="Pfam" id="PF00055">
    <property type="entry name" value="Laminin_N"/>
    <property type="match status" value="1"/>
</dbReference>
<dbReference type="GO" id="GO:0007155">
    <property type="term" value="P:cell adhesion"/>
    <property type="evidence" value="ECO:0007669"/>
    <property type="project" value="UniProtKB-KW"/>
</dbReference>
<dbReference type="Gene3D" id="2.60.120.260">
    <property type="entry name" value="Galactose-binding domain-like"/>
    <property type="match status" value="1"/>
</dbReference>
<keyword evidence="5" id="KW-0677">Repeat</keyword>
<evidence type="ECO:0000256" key="4">
    <source>
        <dbReference type="ARBA" id="ARBA00022729"/>
    </source>
</evidence>
<keyword evidence="3" id="KW-0272">Extracellular matrix</keyword>
<keyword evidence="7" id="KW-0130">Cell adhesion</keyword>
<dbReference type="PANTHER" id="PTHR10574:SF279">
    <property type="entry name" value="LAMININ SUBUNIT BETA 4"/>
    <property type="match status" value="1"/>
</dbReference>
<dbReference type="Ensembl" id="ENSCATT00000049344.1">
    <property type="protein sequence ID" value="ENSCATP00000025115.1"/>
    <property type="gene ID" value="ENSCATG00000036037.1"/>
</dbReference>
<feature type="coiled-coil region" evidence="13">
    <location>
        <begin position="1716"/>
        <end position="1757"/>
    </location>
</feature>
<feature type="domain" description="Laminin EGF-like" evidence="14">
    <location>
        <begin position="1081"/>
        <end position="1128"/>
    </location>
</feature>
<keyword evidence="11 12" id="KW-0424">Laminin EGF-like domain</keyword>
<evidence type="ECO:0000256" key="13">
    <source>
        <dbReference type="SAM" id="Coils"/>
    </source>
</evidence>
<dbReference type="CDD" id="cd22301">
    <property type="entry name" value="cc_LAMB4_C"/>
    <property type="match status" value="1"/>
</dbReference>
<evidence type="ECO:0000256" key="2">
    <source>
        <dbReference type="ARBA" id="ARBA00022525"/>
    </source>
</evidence>
<dbReference type="InterPro" id="IPR056558">
    <property type="entry name" value="LAMB1-4_helical"/>
</dbReference>
<keyword evidence="9 12" id="KW-1015">Disulfide bond</keyword>
<feature type="domain" description="Laminin EGF-like" evidence="14">
    <location>
        <begin position="456"/>
        <end position="506"/>
    </location>
</feature>
<dbReference type="STRING" id="9531.ENSCATP00000025115"/>
<feature type="disulfide bond" evidence="12">
    <location>
        <begin position="995"/>
        <end position="1004"/>
    </location>
</feature>
<dbReference type="FunFam" id="2.10.25.10:FF:000209">
    <property type="entry name" value="Laminin subunit alpha 5"/>
    <property type="match status" value="1"/>
</dbReference>
<feature type="disulfide bond" evidence="12">
    <location>
        <begin position="820"/>
        <end position="837"/>
    </location>
</feature>
<accession>A0A2K5MIS3</accession>
<dbReference type="FunFam" id="2.10.25.10:FF:000608">
    <property type="entry name" value="Laminin subunit beta 4"/>
    <property type="match status" value="1"/>
</dbReference>
<feature type="disulfide bond" evidence="12">
    <location>
        <begin position="818"/>
        <end position="830"/>
    </location>
</feature>
<dbReference type="InterPro" id="IPR013015">
    <property type="entry name" value="Laminin_IV_B"/>
</dbReference>
<feature type="disulfide bond" evidence="12">
    <location>
        <begin position="883"/>
        <end position="892"/>
    </location>
</feature>
<dbReference type="GO" id="GO:0043256">
    <property type="term" value="C:laminin complex"/>
    <property type="evidence" value="ECO:0007669"/>
    <property type="project" value="UniProtKB-ARBA"/>
</dbReference>
<dbReference type="SMART" id="SM00180">
    <property type="entry name" value="EGF_Lam"/>
    <property type="match status" value="13"/>
</dbReference>
<feature type="disulfide bond" evidence="12">
    <location>
        <begin position="772"/>
        <end position="789"/>
    </location>
</feature>
<feature type="domain" description="Laminin EGF-like" evidence="14">
    <location>
        <begin position="864"/>
        <end position="911"/>
    </location>
</feature>
<keyword evidence="6" id="KW-0084">Basement membrane</keyword>
<feature type="domain" description="Laminin EGF-like" evidence="14">
    <location>
        <begin position="818"/>
        <end position="863"/>
    </location>
</feature>
<evidence type="ECO:0000256" key="6">
    <source>
        <dbReference type="ARBA" id="ARBA00022869"/>
    </source>
</evidence>
<feature type="domain" description="Laminin IV type B" evidence="15">
    <location>
        <begin position="546"/>
        <end position="764"/>
    </location>
</feature>
<evidence type="ECO:0000256" key="11">
    <source>
        <dbReference type="ARBA" id="ARBA00023292"/>
    </source>
</evidence>
<feature type="disulfide bond" evidence="12">
    <location>
        <begin position="1150"/>
        <end position="1159"/>
    </location>
</feature>
<dbReference type="FunFam" id="2.10.25.10:FF:000101">
    <property type="entry name" value="Laminin subunit beta 1"/>
    <property type="match status" value="1"/>
</dbReference>
<feature type="disulfide bond" evidence="12">
    <location>
        <begin position="298"/>
        <end position="307"/>
    </location>
</feature>
<evidence type="ECO:0000256" key="9">
    <source>
        <dbReference type="ARBA" id="ARBA00023157"/>
    </source>
</evidence>
<feature type="disulfide bond" evidence="12">
    <location>
        <begin position="490"/>
        <end position="504"/>
    </location>
</feature>
<dbReference type="Bgee" id="ENSCATG00000036037">
    <property type="expression patterns" value="Expressed in adult mammalian kidney"/>
</dbReference>
<feature type="disulfide bond" evidence="12">
    <location>
        <begin position="1081"/>
        <end position="1093"/>
    </location>
</feature>
<feature type="disulfide bond" evidence="12">
    <location>
        <begin position="1129"/>
        <end position="1141"/>
    </location>
</feature>
<feature type="disulfide bond" evidence="12">
    <location>
        <begin position="791"/>
        <end position="800"/>
    </location>
</feature>
<feature type="disulfide bond" evidence="12">
    <location>
        <begin position="770"/>
        <end position="782"/>
    </location>
</feature>
<evidence type="ECO:0000259" key="16">
    <source>
        <dbReference type="PROSITE" id="PS51117"/>
    </source>
</evidence>
<dbReference type="FunFam" id="2.170.300.10:FF:000001">
    <property type="entry name" value="Laminin subunit beta-1"/>
    <property type="match status" value="1"/>
</dbReference>
<evidence type="ECO:0000256" key="3">
    <source>
        <dbReference type="ARBA" id="ARBA00022530"/>
    </source>
</evidence>
<dbReference type="FunFam" id="2.60.120.260:FF:000010">
    <property type="entry name" value="Laminin subunit beta 1"/>
    <property type="match status" value="1"/>
</dbReference>
<dbReference type="PROSITE" id="PS51116">
    <property type="entry name" value="LAMININ_IVB"/>
    <property type="match status" value="1"/>
</dbReference>
<dbReference type="SMART" id="SM00181">
    <property type="entry name" value="EGF"/>
    <property type="match status" value="7"/>
</dbReference>
<dbReference type="GO" id="GO:0005576">
    <property type="term" value="C:extracellular region"/>
    <property type="evidence" value="ECO:0007669"/>
    <property type="project" value="UniProtKB-ARBA"/>
</dbReference>
<keyword evidence="2" id="KW-0964">Secreted</keyword>
<keyword evidence="18" id="KW-1185">Reference proteome</keyword>
<keyword evidence="8 13" id="KW-0175">Coiled coil</keyword>
<feature type="domain" description="Laminin EGF-like" evidence="14">
    <location>
        <begin position="396"/>
        <end position="455"/>
    </location>
</feature>
<dbReference type="Pfam" id="PF23219">
    <property type="entry name" value="LAMB1"/>
    <property type="match status" value="1"/>
</dbReference>
<dbReference type="InterPro" id="IPR050440">
    <property type="entry name" value="Laminin/Netrin_ECM"/>
</dbReference>
<evidence type="ECO:0000313" key="17">
    <source>
        <dbReference type="Ensembl" id="ENSCATP00000025115.1"/>
    </source>
</evidence>
<feature type="coiled-coil region" evidence="13">
    <location>
        <begin position="1269"/>
        <end position="1296"/>
    </location>
</feature>
<evidence type="ECO:0000259" key="14">
    <source>
        <dbReference type="PROSITE" id="PS50027"/>
    </source>
</evidence>
<dbReference type="SUPFAM" id="SSF57196">
    <property type="entry name" value="EGF/Laminin"/>
    <property type="match status" value="13"/>
</dbReference>
<feature type="coiled-coil region" evidence="13">
    <location>
        <begin position="1527"/>
        <end position="1626"/>
    </location>
</feature>
<feature type="disulfide bond" evidence="12">
    <location>
        <begin position="1131"/>
        <end position="1148"/>
    </location>
</feature>
<dbReference type="FunFam" id="2.170.300.10:FF:000004">
    <property type="entry name" value="Laminin subunit beta 1"/>
    <property type="match status" value="1"/>
</dbReference>
<dbReference type="FunFam" id="2.10.25.10:FF:000011">
    <property type="entry name" value="Cadherin EGF LAG seven-pass G-type receptor"/>
    <property type="match status" value="1"/>
</dbReference>
<feature type="coiled-coil region" evidence="13">
    <location>
        <begin position="1424"/>
        <end position="1479"/>
    </location>
</feature>
<evidence type="ECO:0000313" key="18">
    <source>
        <dbReference type="Proteomes" id="UP000233060"/>
    </source>
</evidence>
<evidence type="ECO:0000256" key="5">
    <source>
        <dbReference type="ARBA" id="ARBA00022737"/>
    </source>
</evidence>
<dbReference type="GO" id="GO:0009887">
    <property type="term" value="P:animal organ morphogenesis"/>
    <property type="evidence" value="ECO:0007669"/>
    <property type="project" value="TreeGrafter"/>
</dbReference>
<feature type="disulfide bond" evidence="12">
    <location>
        <begin position="478"/>
        <end position="487"/>
    </location>
</feature>
<dbReference type="Gene3D" id="2.10.25.10">
    <property type="entry name" value="Laminin"/>
    <property type="match status" value="11"/>
</dbReference>
<dbReference type="PROSITE" id="PS01248">
    <property type="entry name" value="EGF_LAM_1"/>
    <property type="match status" value="4"/>
</dbReference>
<dbReference type="Gene3D" id="2.170.300.10">
    <property type="entry name" value="Tie2 ligand-binding domain superfamily"/>
    <property type="match status" value="1"/>
</dbReference>
<feature type="domain" description="Laminin EGF-like" evidence="14">
    <location>
        <begin position="971"/>
        <end position="1022"/>
    </location>
</feature>
<dbReference type="GeneTree" id="ENSGT00940000162514"/>
<dbReference type="InterPro" id="IPR056863">
    <property type="entry name" value="LMN_ATRN_NET-like_EGF"/>
</dbReference>
<dbReference type="InterPro" id="IPR056860">
    <property type="entry name" value="LAMB4_dom"/>
</dbReference>
<dbReference type="FunFam" id="2.10.25.10:FF:000084">
    <property type="entry name" value="Laminin subunit alpha 3"/>
    <property type="match status" value="1"/>
</dbReference>
<name>A0A2K5MIS3_CERAT</name>
<evidence type="ECO:0000256" key="10">
    <source>
        <dbReference type="ARBA" id="ARBA00023180"/>
    </source>
</evidence>
<dbReference type="InterPro" id="IPR008211">
    <property type="entry name" value="Laminin_N"/>
</dbReference>
<feature type="domain" description="Laminin EGF-like" evidence="14">
    <location>
        <begin position="333"/>
        <end position="395"/>
    </location>
</feature>
<evidence type="ECO:0000256" key="7">
    <source>
        <dbReference type="ARBA" id="ARBA00022889"/>
    </source>
</evidence>
<feature type="coiled-coil region" evidence="13">
    <location>
        <begin position="1654"/>
        <end position="1681"/>
    </location>
</feature>
<feature type="disulfide bond" evidence="12">
    <location>
        <begin position="1083"/>
        <end position="1100"/>
    </location>
</feature>
<feature type="disulfide bond" evidence="12">
    <location>
        <begin position="426"/>
        <end position="435"/>
    </location>
</feature>
<feature type="disulfide bond" evidence="12">
    <location>
        <begin position="1053"/>
        <end position="1062"/>
    </location>
</feature>
<evidence type="ECO:0000256" key="8">
    <source>
        <dbReference type="ARBA" id="ARBA00023054"/>
    </source>
</evidence>
<dbReference type="FunFam" id="2.10.25.10:FF:000138">
    <property type="entry name" value="Laminin subunit beta 1"/>
    <property type="match status" value="1"/>
</dbReference>
<dbReference type="FunFam" id="2.10.25.10:FF:000135">
    <property type="entry name" value="Laminin subunit beta 4"/>
    <property type="match status" value="2"/>
</dbReference>
<feature type="domain" description="Laminin EGF-like" evidence="14">
    <location>
        <begin position="266"/>
        <end position="332"/>
    </location>
</feature>
<dbReference type="Pfam" id="PF24973">
    <property type="entry name" value="EGF_LMN_ATRN"/>
    <property type="match status" value="1"/>
</dbReference>
<dbReference type="FunFam" id="2.10.25.10:FF:000280">
    <property type="entry name" value="Laminin subunit beta 4"/>
    <property type="match status" value="1"/>
</dbReference>
<comment type="subcellular location">
    <subcellularLocation>
        <location evidence="1">Secreted</location>
        <location evidence="1">Extracellular space</location>
        <location evidence="1">Extracellular matrix</location>
        <location evidence="1">Basement membrane</location>
    </subcellularLocation>
</comment>
<organism evidence="17 18">
    <name type="scientific">Cercocebus atys</name>
    <name type="common">Sooty mangabey</name>
    <name type="synonym">Cercocebus torquatus atys</name>
    <dbReference type="NCBI Taxonomy" id="9531"/>
    <lineage>
        <taxon>Eukaryota</taxon>
        <taxon>Metazoa</taxon>
        <taxon>Chordata</taxon>
        <taxon>Craniata</taxon>
        <taxon>Vertebrata</taxon>
        <taxon>Euteleostomi</taxon>
        <taxon>Mammalia</taxon>
        <taxon>Eutheria</taxon>
        <taxon>Euarchontoglires</taxon>
        <taxon>Primates</taxon>
        <taxon>Haplorrhini</taxon>
        <taxon>Catarrhini</taxon>
        <taxon>Cercopithecidae</taxon>
        <taxon>Cercopithecinae</taxon>
        <taxon>Cercocebus</taxon>
    </lineage>
</organism>